<reference evidence="1 2" key="1">
    <citation type="journal article" date="2019" name="Commun. Biol.">
        <title>The bagworm genome reveals a unique fibroin gene that provides high tensile strength.</title>
        <authorList>
            <person name="Kono N."/>
            <person name="Nakamura H."/>
            <person name="Ohtoshi R."/>
            <person name="Tomita M."/>
            <person name="Numata K."/>
            <person name="Arakawa K."/>
        </authorList>
    </citation>
    <scope>NUCLEOTIDE SEQUENCE [LARGE SCALE GENOMIC DNA]</scope>
</reference>
<name>A0A4C1Z9T5_EUMVA</name>
<proteinExistence type="predicted"/>
<accession>A0A4C1Z9T5</accession>
<organism evidence="1 2">
    <name type="scientific">Eumeta variegata</name>
    <name type="common">Bagworm moth</name>
    <name type="synonym">Eumeta japonica</name>
    <dbReference type="NCBI Taxonomy" id="151549"/>
    <lineage>
        <taxon>Eukaryota</taxon>
        <taxon>Metazoa</taxon>
        <taxon>Ecdysozoa</taxon>
        <taxon>Arthropoda</taxon>
        <taxon>Hexapoda</taxon>
        <taxon>Insecta</taxon>
        <taxon>Pterygota</taxon>
        <taxon>Neoptera</taxon>
        <taxon>Endopterygota</taxon>
        <taxon>Lepidoptera</taxon>
        <taxon>Glossata</taxon>
        <taxon>Ditrysia</taxon>
        <taxon>Tineoidea</taxon>
        <taxon>Psychidae</taxon>
        <taxon>Oiketicinae</taxon>
        <taxon>Eumeta</taxon>
    </lineage>
</organism>
<evidence type="ECO:0000313" key="1">
    <source>
        <dbReference type="EMBL" id="GBP84082.1"/>
    </source>
</evidence>
<dbReference type="EMBL" id="BGZK01001657">
    <property type="protein sequence ID" value="GBP84082.1"/>
    <property type="molecule type" value="Genomic_DNA"/>
</dbReference>
<gene>
    <name evidence="1" type="ORF">EVAR_68784_1</name>
</gene>
<evidence type="ECO:0000313" key="2">
    <source>
        <dbReference type="Proteomes" id="UP000299102"/>
    </source>
</evidence>
<dbReference type="Proteomes" id="UP000299102">
    <property type="component" value="Unassembled WGS sequence"/>
</dbReference>
<protein>
    <submittedName>
        <fullName evidence="1">Uncharacterized protein</fullName>
    </submittedName>
</protein>
<dbReference type="AlphaFoldDB" id="A0A4C1Z9T5"/>
<sequence>MGCCVWRQSIHSAPRGARYRRRRCDETGKWLCIFRVLELAARIVKTASDLDRSQKPLTTPWLGEIGIVSIALEPVQVKENLKFKQGLKFLSEMSKVQISTLKHAVVRLGPTLLGMFMLSLAELNIWKASSLKN</sequence>
<comment type="caution">
    <text evidence="1">The sequence shown here is derived from an EMBL/GenBank/DDBJ whole genome shotgun (WGS) entry which is preliminary data.</text>
</comment>
<keyword evidence="2" id="KW-1185">Reference proteome</keyword>